<evidence type="ECO:0000313" key="19">
    <source>
        <dbReference type="EMBL" id="MCR1899995.1"/>
    </source>
</evidence>
<comment type="subcellular location">
    <subcellularLocation>
        <location evidence="1 16 17">Cytoplasm</location>
    </subcellularLocation>
</comment>
<name>A0AAE3HG34_9FIRM</name>
<evidence type="ECO:0000256" key="2">
    <source>
        <dbReference type="ARBA" id="ARBA00004690"/>
    </source>
</evidence>
<evidence type="ECO:0000256" key="6">
    <source>
        <dbReference type="ARBA" id="ARBA00021478"/>
    </source>
</evidence>
<feature type="binding site" evidence="16">
    <location>
        <begin position="8"/>
        <end position="15"/>
    </location>
    <ligand>
        <name>ATP</name>
        <dbReference type="ChEBI" id="CHEBI:30616"/>
    </ligand>
</feature>
<evidence type="ECO:0000256" key="8">
    <source>
        <dbReference type="ARBA" id="ARBA00022679"/>
    </source>
</evidence>
<proteinExistence type="inferred from homology"/>
<dbReference type="InterPro" id="IPR027417">
    <property type="entry name" value="P-loop_NTPase"/>
</dbReference>
<dbReference type="HAMAP" id="MF_00551">
    <property type="entry name" value="Uridine_kinase"/>
    <property type="match status" value="1"/>
</dbReference>
<dbReference type="Proteomes" id="UP001205748">
    <property type="component" value="Unassembled WGS sequence"/>
</dbReference>
<comment type="pathway">
    <text evidence="3 16 17">Pyrimidine metabolism; CTP biosynthesis via salvage pathway; CTP from cytidine: step 1/3.</text>
</comment>
<keyword evidence="11 16" id="KW-0067">ATP-binding</keyword>
<dbReference type="CDD" id="cd02023">
    <property type="entry name" value="UMPK"/>
    <property type="match status" value="1"/>
</dbReference>
<comment type="similarity">
    <text evidence="4 16 17">Belongs to the uridine kinase family.</text>
</comment>
<evidence type="ECO:0000256" key="9">
    <source>
        <dbReference type="ARBA" id="ARBA00022741"/>
    </source>
</evidence>
<dbReference type="Pfam" id="PF00485">
    <property type="entry name" value="PRK"/>
    <property type="match status" value="1"/>
</dbReference>
<keyword evidence="8 16" id="KW-0808">Transferase</keyword>
<evidence type="ECO:0000313" key="20">
    <source>
        <dbReference type="Proteomes" id="UP001205748"/>
    </source>
</evidence>
<dbReference type="NCBIfam" id="TIGR00235">
    <property type="entry name" value="udk"/>
    <property type="match status" value="1"/>
</dbReference>
<protein>
    <recommendedName>
        <fullName evidence="6 16">Uridine kinase</fullName>
        <ecNumber evidence="5 16">2.7.1.48</ecNumber>
    </recommendedName>
    <alternativeName>
        <fullName evidence="12 16">Cytidine monophosphokinase</fullName>
    </alternativeName>
    <alternativeName>
        <fullName evidence="13 16">Uridine monophosphokinase</fullName>
    </alternativeName>
</protein>
<dbReference type="SUPFAM" id="SSF52540">
    <property type="entry name" value="P-loop containing nucleoside triphosphate hydrolases"/>
    <property type="match status" value="1"/>
</dbReference>
<evidence type="ECO:0000256" key="1">
    <source>
        <dbReference type="ARBA" id="ARBA00004496"/>
    </source>
</evidence>
<dbReference type="EC" id="2.7.1.48" evidence="5 16"/>
<evidence type="ECO:0000256" key="11">
    <source>
        <dbReference type="ARBA" id="ARBA00022840"/>
    </source>
</evidence>
<dbReference type="RefSeq" id="WP_257532876.1">
    <property type="nucleotide sequence ID" value="NZ_JANKAS010000017.1"/>
</dbReference>
<feature type="domain" description="Phosphoribulokinase/uridine kinase" evidence="18">
    <location>
        <begin position="3"/>
        <end position="186"/>
    </location>
</feature>
<evidence type="ECO:0000256" key="5">
    <source>
        <dbReference type="ARBA" id="ARBA00012137"/>
    </source>
</evidence>
<reference evidence="19" key="1">
    <citation type="submission" date="2022-07" db="EMBL/GenBank/DDBJ databases">
        <title>Enhanced cultured diversity of the mouse gut microbiota enables custom-made synthetic communities.</title>
        <authorList>
            <person name="Afrizal A."/>
        </authorList>
    </citation>
    <scope>NUCLEOTIDE SEQUENCE</scope>
    <source>
        <strain evidence="19">DSM 28593</strain>
    </source>
</reference>
<evidence type="ECO:0000256" key="14">
    <source>
        <dbReference type="ARBA" id="ARBA00047436"/>
    </source>
</evidence>
<comment type="caution">
    <text evidence="19">The sequence shown here is derived from an EMBL/GenBank/DDBJ whole genome shotgun (WGS) entry which is preliminary data.</text>
</comment>
<evidence type="ECO:0000259" key="18">
    <source>
        <dbReference type="Pfam" id="PF00485"/>
    </source>
</evidence>
<evidence type="ECO:0000256" key="10">
    <source>
        <dbReference type="ARBA" id="ARBA00022777"/>
    </source>
</evidence>
<dbReference type="InterPro" id="IPR026008">
    <property type="entry name" value="Uridine_kinase"/>
</dbReference>
<evidence type="ECO:0000256" key="4">
    <source>
        <dbReference type="ARBA" id="ARBA00005408"/>
    </source>
</evidence>
<dbReference type="GO" id="GO:0005737">
    <property type="term" value="C:cytoplasm"/>
    <property type="evidence" value="ECO:0007669"/>
    <property type="project" value="UniProtKB-SubCell"/>
</dbReference>
<dbReference type="PANTHER" id="PTHR10285">
    <property type="entry name" value="URIDINE KINASE"/>
    <property type="match status" value="1"/>
</dbReference>
<evidence type="ECO:0000256" key="3">
    <source>
        <dbReference type="ARBA" id="ARBA00004784"/>
    </source>
</evidence>
<keyword evidence="9 16" id="KW-0547">Nucleotide-binding</keyword>
<dbReference type="AlphaFoldDB" id="A0AAE3HG34"/>
<organism evidence="19 20">
    <name type="scientific">Irregularibacter muris</name>
    <dbReference type="NCBI Taxonomy" id="1796619"/>
    <lineage>
        <taxon>Bacteria</taxon>
        <taxon>Bacillati</taxon>
        <taxon>Bacillota</taxon>
        <taxon>Clostridia</taxon>
        <taxon>Eubacteriales</taxon>
        <taxon>Eubacteriaceae</taxon>
        <taxon>Irregularibacter</taxon>
    </lineage>
</organism>
<dbReference type="PRINTS" id="PR00988">
    <property type="entry name" value="URIDINKINASE"/>
</dbReference>
<evidence type="ECO:0000256" key="16">
    <source>
        <dbReference type="HAMAP-Rule" id="MF_00551"/>
    </source>
</evidence>
<dbReference type="Gene3D" id="3.40.50.300">
    <property type="entry name" value="P-loop containing nucleotide triphosphate hydrolases"/>
    <property type="match status" value="1"/>
</dbReference>
<dbReference type="InterPro" id="IPR006083">
    <property type="entry name" value="PRK/URK"/>
</dbReference>
<comment type="pathway">
    <text evidence="2 16 17">Pyrimidine metabolism; UMP biosynthesis via salvage pathway; UMP from uridine: step 1/1.</text>
</comment>
<evidence type="ECO:0000256" key="17">
    <source>
        <dbReference type="RuleBase" id="RU003825"/>
    </source>
</evidence>
<dbReference type="GO" id="GO:0044206">
    <property type="term" value="P:UMP salvage"/>
    <property type="evidence" value="ECO:0007669"/>
    <property type="project" value="UniProtKB-UniRule"/>
</dbReference>
<comment type="catalytic activity">
    <reaction evidence="15 16 17">
        <text>uridine + ATP = UMP + ADP + H(+)</text>
        <dbReference type="Rhea" id="RHEA:16825"/>
        <dbReference type="ChEBI" id="CHEBI:15378"/>
        <dbReference type="ChEBI" id="CHEBI:16704"/>
        <dbReference type="ChEBI" id="CHEBI:30616"/>
        <dbReference type="ChEBI" id="CHEBI:57865"/>
        <dbReference type="ChEBI" id="CHEBI:456216"/>
        <dbReference type="EC" id="2.7.1.48"/>
    </reaction>
</comment>
<sequence>MKIIGIAGGTGSGKTTLAYQIFNMLPENSGTMIFLDNYYRDQSHIPFETREKANYDHPDAIESALLFEHLKALKNGQTIQEPVYDFKLHTRSQETIEVKPASIIIVEGIFTLYYKEILDILDLKLFVDTESDIRFSRRLMRDIEERGRSIDSVMDQYFSTVKPMHDSYVEPTKKVADIIIPEGGHNMKALEVLNSYITGIVEKDLHNELTKSKITI</sequence>
<evidence type="ECO:0000256" key="13">
    <source>
        <dbReference type="ARBA" id="ARBA00031452"/>
    </source>
</evidence>
<gene>
    <name evidence="16 19" type="primary">udk</name>
    <name evidence="19" type="ORF">NSA47_13580</name>
</gene>
<dbReference type="GO" id="GO:0044211">
    <property type="term" value="P:CTP salvage"/>
    <property type="evidence" value="ECO:0007669"/>
    <property type="project" value="UniProtKB-UniRule"/>
</dbReference>
<keyword evidence="20" id="KW-1185">Reference proteome</keyword>
<accession>A0AAE3HG34</accession>
<evidence type="ECO:0000256" key="7">
    <source>
        <dbReference type="ARBA" id="ARBA00022490"/>
    </source>
</evidence>
<keyword evidence="10 16" id="KW-0418">Kinase</keyword>
<dbReference type="GO" id="GO:0004849">
    <property type="term" value="F:uridine kinase activity"/>
    <property type="evidence" value="ECO:0007669"/>
    <property type="project" value="UniProtKB-UniRule"/>
</dbReference>
<dbReference type="NCBIfam" id="NF004018">
    <property type="entry name" value="PRK05480.1"/>
    <property type="match status" value="1"/>
</dbReference>
<dbReference type="GO" id="GO:0005524">
    <property type="term" value="F:ATP binding"/>
    <property type="evidence" value="ECO:0007669"/>
    <property type="project" value="UniProtKB-UniRule"/>
</dbReference>
<keyword evidence="7 16" id="KW-0963">Cytoplasm</keyword>
<evidence type="ECO:0000256" key="12">
    <source>
        <dbReference type="ARBA" id="ARBA00030641"/>
    </source>
</evidence>
<dbReference type="InterPro" id="IPR000764">
    <property type="entry name" value="Uridine_kinase-like"/>
</dbReference>
<dbReference type="EMBL" id="JANKAS010000017">
    <property type="protein sequence ID" value="MCR1899995.1"/>
    <property type="molecule type" value="Genomic_DNA"/>
</dbReference>
<evidence type="ECO:0000256" key="15">
    <source>
        <dbReference type="ARBA" id="ARBA00048909"/>
    </source>
</evidence>
<comment type="catalytic activity">
    <reaction evidence="14 17">
        <text>cytidine + ATP = CMP + ADP + H(+)</text>
        <dbReference type="Rhea" id="RHEA:24674"/>
        <dbReference type="ChEBI" id="CHEBI:15378"/>
        <dbReference type="ChEBI" id="CHEBI:17562"/>
        <dbReference type="ChEBI" id="CHEBI:30616"/>
        <dbReference type="ChEBI" id="CHEBI:60377"/>
        <dbReference type="ChEBI" id="CHEBI:456216"/>
        <dbReference type="EC" id="2.7.1.48"/>
    </reaction>
</comment>